<reference evidence="6 7" key="1">
    <citation type="submission" date="2016-10" db="EMBL/GenBank/DDBJ databases">
        <authorList>
            <person name="de Groot N.N."/>
        </authorList>
    </citation>
    <scope>NUCLEOTIDE SEQUENCE [LARGE SCALE GENOMIC DNA]</scope>
    <source>
        <strain evidence="6 7">DSM 22012</strain>
    </source>
</reference>
<protein>
    <submittedName>
        <fullName evidence="6">Uncharacterized conserved protein</fullName>
    </submittedName>
</protein>
<dbReference type="Proteomes" id="UP000236745">
    <property type="component" value="Unassembled WGS sequence"/>
</dbReference>
<dbReference type="PANTHER" id="PTHR33337">
    <property type="entry name" value="GFA DOMAIN-CONTAINING PROTEIN"/>
    <property type="match status" value="1"/>
</dbReference>
<dbReference type="SUPFAM" id="SSF51316">
    <property type="entry name" value="Mss4-like"/>
    <property type="match status" value="1"/>
</dbReference>
<accession>A0A1H5Z492</accession>
<feature type="domain" description="CENP-V/GFA" evidence="5">
    <location>
        <begin position="4"/>
        <end position="118"/>
    </location>
</feature>
<name>A0A1H5Z492_9GAMM</name>
<dbReference type="PROSITE" id="PS51891">
    <property type="entry name" value="CENP_V_GFA"/>
    <property type="match status" value="1"/>
</dbReference>
<proteinExistence type="inferred from homology"/>
<dbReference type="GO" id="GO:0046872">
    <property type="term" value="F:metal ion binding"/>
    <property type="evidence" value="ECO:0007669"/>
    <property type="project" value="UniProtKB-KW"/>
</dbReference>
<evidence type="ECO:0000256" key="4">
    <source>
        <dbReference type="ARBA" id="ARBA00023239"/>
    </source>
</evidence>
<dbReference type="PANTHER" id="PTHR33337:SF40">
    <property type="entry name" value="CENP-V_GFA DOMAIN-CONTAINING PROTEIN-RELATED"/>
    <property type="match status" value="1"/>
</dbReference>
<dbReference type="AlphaFoldDB" id="A0A1H5Z492"/>
<keyword evidence="7" id="KW-1185">Reference proteome</keyword>
<evidence type="ECO:0000313" key="7">
    <source>
        <dbReference type="Proteomes" id="UP000236745"/>
    </source>
</evidence>
<evidence type="ECO:0000259" key="5">
    <source>
        <dbReference type="PROSITE" id="PS51891"/>
    </source>
</evidence>
<dbReference type="Pfam" id="PF04828">
    <property type="entry name" value="GFA"/>
    <property type="match status" value="1"/>
</dbReference>
<dbReference type="RefSeq" id="WP_104002844.1">
    <property type="nucleotide sequence ID" value="NZ_FNVQ01000001.1"/>
</dbReference>
<evidence type="ECO:0000256" key="3">
    <source>
        <dbReference type="ARBA" id="ARBA00022833"/>
    </source>
</evidence>
<dbReference type="InterPro" id="IPR006913">
    <property type="entry name" value="CENP-V/GFA"/>
</dbReference>
<dbReference type="Gene3D" id="3.90.1590.10">
    <property type="entry name" value="glutathione-dependent formaldehyde- activating enzyme (gfa)"/>
    <property type="match status" value="1"/>
</dbReference>
<dbReference type="OrthoDB" id="9786619at2"/>
<dbReference type="GO" id="GO:0016846">
    <property type="term" value="F:carbon-sulfur lyase activity"/>
    <property type="evidence" value="ECO:0007669"/>
    <property type="project" value="InterPro"/>
</dbReference>
<evidence type="ECO:0000256" key="1">
    <source>
        <dbReference type="ARBA" id="ARBA00005495"/>
    </source>
</evidence>
<evidence type="ECO:0000256" key="2">
    <source>
        <dbReference type="ARBA" id="ARBA00022723"/>
    </source>
</evidence>
<keyword evidence="4" id="KW-0456">Lyase</keyword>
<organism evidence="6 7">
    <name type="scientific">Marinobacterium lutimaris</name>
    <dbReference type="NCBI Taxonomy" id="568106"/>
    <lineage>
        <taxon>Bacteria</taxon>
        <taxon>Pseudomonadati</taxon>
        <taxon>Pseudomonadota</taxon>
        <taxon>Gammaproteobacteria</taxon>
        <taxon>Oceanospirillales</taxon>
        <taxon>Oceanospirillaceae</taxon>
        <taxon>Marinobacterium</taxon>
    </lineage>
</organism>
<sequence>MSVSRGSCLCGQVVFEFESEFEHFFLCHCQRCRKASGSAHGANLSARGGVLRWLSGESLVKRFDLPGTRKVCSFCSHCGAALPSCSGDRVVIPAGSLDTPVSIRPEAHLFMDSRADWEEALDTLPVFRELP</sequence>
<dbReference type="EMBL" id="FNVQ01000001">
    <property type="protein sequence ID" value="SEG30455.1"/>
    <property type="molecule type" value="Genomic_DNA"/>
</dbReference>
<keyword evidence="3" id="KW-0862">Zinc</keyword>
<gene>
    <name evidence="6" type="ORF">SAMN05444390_1011988</name>
</gene>
<keyword evidence="2" id="KW-0479">Metal-binding</keyword>
<dbReference type="InterPro" id="IPR011057">
    <property type="entry name" value="Mss4-like_sf"/>
</dbReference>
<comment type="similarity">
    <text evidence="1">Belongs to the Gfa family.</text>
</comment>
<evidence type="ECO:0000313" key="6">
    <source>
        <dbReference type="EMBL" id="SEG30455.1"/>
    </source>
</evidence>